<evidence type="ECO:0000259" key="2">
    <source>
        <dbReference type="Pfam" id="PF12146"/>
    </source>
</evidence>
<feature type="compositionally biased region" description="Low complexity" evidence="1">
    <location>
        <begin position="852"/>
        <end position="866"/>
    </location>
</feature>
<gene>
    <name evidence="3" type="ORF">TGRUB_271460</name>
</gene>
<proteinExistence type="predicted"/>
<protein>
    <recommendedName>
        <fullName evidence="2">Serine aminopeptidase S33 domain-containing protein</fullName>
    </recommendedName>
</protein>
<dbReference type="EMBL" id="AFYV02001517">
    <property type="protein sequence ID" value="KFG61733.1"/>
    <property type="molecule type" value="Genomic_DNA"/>
</dbReference>
<dbReference type="InterPro" id="IPR022742">
    <property type="entry name" value="Hydrolase_4"/>
</dbReference>
<feature type="region of interest" description="Disordered" evidence="1">
    <location>
        <begin position="331"/>
        <end position="450"/>
    </location>
</feature>
<dbReference type="PANTHER" id="PTHR43358">
    <property type="entry name" value="ALPHA/BETA-HYDROLASE"/>
    <property type="match status" value="1"/>
</dbReference>
<evidence type="ECO:0000256" key="1">
    <source>
        <dbReference type="SAM" id="MobiDB-lite"/>
    </source>
</evidence>
<feature type="compositionally biased region" description="Acidic residues" evidence="1">
    <location>
        <begin position="751"/>
        <end position="760"/>
    </location>
</feature>
<evidence type="ECO:0000313" key="3">
    <source>
        <dbReference type="EMBL" id="KFG61733.1"/>
    </source>
</evidence>
<comment type="caution">
    <text evidence="3">The sequence shown here is derived from an EMBL/GenBank/DDBJ whole genome shotgun (WGS) entry which is preliminary data.</text>
</comment>
<feature type="domain" description="Serine aminopeptidase S33" evidence="2">
    <location>
        <begin position="78"/>
        <end position="206"/>
    </location>
</feature>
<sequence length="886" mass="98034">MALFSRVTEQYGELVNFIIRPPRDDGYTDSDLGPPSFHLGRKVFKRTDLELANRRNQRLQCSHYEPTEPFRPQEKLPCVVYLHGNCSSRVEALGTLPVLLPQDITVFAFDFAGSGKSDGEYVSLGWWEREDLDVVIEHLRATGRVSTIGLWGRSMGAVTALLHADRDPSIGGMVLDSPFASLRRLAEELAGVVVSWKLPRFVLNSLLAMVRTTIINKAAFDINNLAPIDHVEHTFIPAMFVVANNDTFILPSHGEELHDKYAGDRNILRVEGDHNSVRPRFLNDSAAIFFHTCLTVQALRASQEPPKFMSFSGLSLFGGDSEGCRRVAERTARADGRGRRLTRHPTGSDQPLKASPSESRVTSARQRNQSAPGETDRREASRDIAECPSPPDSHALSPSSLRSLRLHSRQTSSRSVQKHRKACQPSADEKRQATGESSSSCSSASSSASSRAHAVRASSLFGFPRSLWRSPSLSARGEQLARDETQRAEDRPRKEANSTNAMSRVAKACRRRSSDAENRQAVQAAEGERLHASSRRTSFSEGQRQRERAAPETAAEADGRRELREFDSEDFKELLQDDFYNSGNALYDMRRPEAAWGFLPDTSGDLHFLASDGYADDEDEIVQRAVALSLEEYLNSQRNGSSEGGEKSLGSADSASNAAEMETSHRRPPSGRTEAQQGKAFQLFAEQSHGNEESVHPTRTPWTSMLSASPGERAADSESPQPRQKHRRSRRRASAARDSRLESDSASGSGEGEEPQEEEEPRASEKARAPWREREDEREDEEDAHDRRLSPLSINMSHTSRRDNAARKTVSASLPSLAMPIVCGDAPQSVSSPSNLSSPPTLSQVGETPCQSRASLSRSSFSRSSFSRPVFSFTFSKKKRENQNLA</sequence>
<name>A0A086LYL5_TOXGO</name>
<feature type="compositionally biased region" description="Basic residues" evidence="1">
    <location>
        <begin position="723"/>
        <end position="734"/>
    </location>
</feature>
<feature type="region of interest" description="Disordered" evidence="1">
    <location>
        <begin position="473"/>
        <end position="560"/>
    </location>
</feature>
<dbReference type="InterPro" id="IPR029058">
    <property type="entry name" value="AB_hydrolase_fold"/>
</dbReference>
<feature type="region of interest" description="Disordered" evidence="1">
    <location>
        <begin position="637"/>
        <end position="866"/>
    </location>
</feature>
<dbReference type="Pfam" id="PF12146">
    <property type="entry name" value="Hydrolase_4"/>
    <property type="match status" value="1"/>
</dbReference>
<feature type="compositionally biased region" description="Low complexity" evidence="1">
    <location>
        <begin position="393"/>
        <end position="415"/>
    </location>
</feature>
<feature type="compositionally biased region" description="Basic and acidic residues" evidence="1">
    <location>
        <begin position="761"/>
        <end position="775"/>
    </location>
</feature>
<dbReference type="PANTHER" id="PTHR43358:SF4">
    <property type="entry name" value="ALPHA_BETA HYDROLASE FOLD-1 DOMAIN-CONTAINING PROTEIN"/>
    <property type="match status" value="1"/>
</dbReference>
<evidence type="ECO:0000313" key="4">
    <source>
        <dbReference type="Proteomes" id="UP000028834"/>
    </source>
</evidence>
<organism evidence="3 4">
    <name type="scientific">Toxoplasma gondii RUB</name>
    <dbReference type="NCBI Taxonomy" id="935652"/>
    <lineage>
        <taxon>Eukaryota</taxon>
        <taxon>Sar</taxon>
        <taxon>Alveolata</taxon>
        <taxon>Apicomplexa</taxon>
        <taxon>Conoidasida</taxon>
        <taxon>Coccidia</taxon>
        <taxon>Eucoccidiorida</taxon>
        <taxon>Eimeriorina</taxon>
        <taxon>Sarcocystidae</taxon>
        <taxon>Toxoplasma</taxon>
    </lineage>
</organism>
<dbReference type="SUPFAM" id="SSF53474">
    <property type="entry name" value="alpha/beta-Hydrolases"/>
    <property type="match status" value="1"/>
</dbReference>
<feature type="compositionally biased region" description="Polar residues" evidence="1">
    <location>
        <begin position="356"/>
        <end position="372"/>
    </location>
</feature>
<dbReference type="VEuPathDB" id="ToxoDB:TGRUB_271460"/>
<dbReference type="Proteomes" id="UP000028834">
    <property type="component" value="Unassembled WGS sequence"/>
</dbReference>
<dbReference type="InterPro" id="IPR052920">
    <property type="entry name" value="DNA-binding_regulatory"/>
</dbReference>
<accession>A0A086LYL5</accession>
<reference evidence="3 4" key="1">
    <citation type="submission" date="2014-05" db="EMBL/GenBank/DDBJ databases">
        <authorList>
            <person name="Sibley D."/>
            <person name="Venepally P."/>
            <person name="Karamycheva S."/>
            <person name="Hadjithomas M."/>
            <person name="Khan A."/>
            <person name="Brunk B."/>
            <person name="Roos D."/>
            <person name="Caler E."/>
            <person name="Lorenzi H."/>
        </authorList>
    </citation>
    <scope>NUCLEOTIDE SEQUENCE [LARGE SCALE GENOMIC DNA]</scope>
    <source>
        <strain evidence="3 4">RUB</strain>
    </source>
</reference>
<feature type="compositionally biased region" description="Basic and acidic residues" evidence="1">
    <location>
        <begin position="479"/>
        <end position="496"/>
    </location>
</feature>
<dbReference type="Gene3D" id="3.40.50.1820">
    <property type="entry name" value="alpha/beta hydrolase"/>
    <property type="match status" value="1"/>
</dbReference>
<dbReference type="OrthoDB" id="10249433at2759"/>
<feature type="compositionally biased region" description="Basic and acidic residues" evidence="1">
    <location>
        <begin position="374"/>
        <end position="385"/>
    </location>
</feature>
<dbReference type="AlphaFoldDB" id="A0A086LYL5"/>
<feature type="compositionally biased region" description="Low complexity" evidence="1">
    <location>
        <begin position="827"/>
        <end position="844"/>
    </location>
</feature>
<feature type="compositionally biased region" description="Low complexity" evidence="1">
    <location>
        <begin position="437"/>
        <end position="450"/>
    </location>
</feature>